<dbReference type="InterPro" id="IPR001077">
    <property type="entry name" value="COMT_C"/>
</dbReference>
<name>A0ABR0DZR4_ZASCE</name>
<proteinExistence type="predicted"/>
<evidence type="ECO:0000259" key="4">
    <source>
        <dbReference type="Pfam" id="PF00891"/>
    </source>
</evidence>
<sequence>MASNSELATKFKIVSDEAIKALKGNGSIEREDVLREARRVVQQLQAPVDYALRMVWAPVELAAAATACEMGIFSSLAHGNKPMTTEEIARSSKGGDVLLVQRIIQALAAHGLVDQTDERHYLANDITRDFTTPGRHGSAMTQMFSMRAYSALPWFLRKNGYKSPASLRECCWQEVYEGDGTIWEWMKEYPEMGRYFNDYMAAARPYTSSALGEEFPFGRLFEGSKKDDVVFVDVGGGHGHQAVSLRKSFPKERGRFILQDLPQVVDGKVLDDVEVMAHDMMKEQPVKGARAYYFRGVLHDHDDPVCRDFLQQIVKVMSRDSRLLVHDVIIDDFMPSVQSVRQDLGLMCLFAGRERTKAQMKALLESVGLAVVETYKAGPEKWSITEARLS</sequence>
<feature type="domain" description="O-methyltransferase dimerisation" evidence="5">
    <location>
        <begin position="64"/>
        <end position="131"/>
    </location>
</feature>
<feature type="domain" description="O-methyltransferase C-terminal" evidence="4">
    <location>
        <begin position="169"/>
        <end position="368"/>
    </location>
</feature>
<dbReference type="Proteomes" id="UP001305779">
    <property type="component" value="Unassembled WGS sequence"/>
</dbReference>
<protein>
    <recommendedName>
        <fullName evidence="8">O-methyltransferase</fullName>
    </recommendedName>
</protein>
<dbReference type="PANTHER" id="PTHR43712:SF1">
    <property type="entry name" value="HYPOTHETICAL O-METHYLTRANSFERASE (EUROFUNG)-RELATED"/>
    <property type="match status" value="1"/>
</dbReference>
<comment type="caution">
    <text evidence="6">The sequence shown here is derived from an EMBL/GenBank/DDBJ whole genome shotgun (WGS) entry which is preliminary data.</text>
</comment>
<dbReference type="Gene3D" id="1.10.10.10">
    <property type="entry name" value="Winged helix-like DNA-binding domain superfamily/Winged helix DNA-binding domain"/>
    <property type="match status" value="1"/>
</dbReference>
<dbReference type="Gene3D" id="3.40.50.150">
    <property type="entry name" value="Vaccinia Virus protein VP39"/>
    <property type="match status" value="1"/>
</dbReference>
<evidence type="ECO:0000313" key="6">
    <source>
        <dbReference type="EMBL" id="KAK4494655.1"/>
    </source>
</evidence>
<dbReference type="PANTHER" id="PTHR43712">
    <property type="entry name" value="PUTATIVE (AFU_ORTHOLOGUE AFUA_4G14580)-RELATED"/>
    <property type="match status" value="1"/>
</dbReference>
<evidence type="ECO:0000313" key="7">
    <source>
        <dbReference type="Proteomes" id="UP001305779"/>
    </source>
</evidence>
<evidence type="ECO:0000259" key="5">
    <source>
        <dbReference type="Pfam" id="PF08100"/>
    </source>
</evidence>
<gene>
    <name evidence="6" type="ORF">PRZ48_014011</name>
</gene>
<evidence type="ECO:0000256" key="2">
    <source>
        <dbReference type="ARBA" id="ARBA00022679"/>
    </source>
</evidence>
<dbReference type="SUPFAM" id="SSF46785">
    <property type="entry name" value="Winged helix' DNA-binding domain"/>
    <property type="match status" value="1"/>
</dbReference>
<dbReference type="SUPFAM" id="SSF53335">
    <property type="entry name" value="S-adenosyl-L-methionine-dependent methyltransferases"/>
    <property type="match status" value="1"/>
</dbReference>
<evidence type="ECO:0000256" key="1">
    <source>
        <dbReference type="ARBA" id="ARBA00022603"/>
    </source>
</evidence>
<keyword evidence="3" id="KW-0949">S-adenosyl-L-methionine</keyword>
<reference evidence="6 7" key="1">
    <citation type="journal article" date="2023" name="G3 (Bethesda)">
        <title>A chromosome-level genome assembly of Zasmidium syzygii isolated from banana leaves.</title>
        <authorList>
            <person name="van Westerhoven A.C."/>
            <person name="Mehrabi R."/>
            <person name="Talebi R."/>
            <person name="Steentjes M.B.F."/>
            <person name="Corcolon B."/>
            <person name="Chong P.A."/>
            <person name="Kema G.H.J."/>
            <person name="Seidl M.F."/>
        </authorList>
    </citation>
    <scope>NUCLEOTIDE SEQUENCE [LARGE SCALE GENOMIC DNA]</scope>
    <source>
        <strain evidence="6 7">P124</strain>
    </source>
</reference>
<dbReference type="InterPro" id="IPR029063">
    <property type="entry name" value="SAM-dependent_MTases_sf"/>
</dbReference>
<evidence type="ECO:0008006" key="8">
    <source>
        <dbReference type="Google" id="ProtNLM"/>
    </source>
</evidence>
<dbReference type="InterPro" id="IPR016461">
    <property type="entry name" value="COMT-like"/>
</dbReference>
<evidence type="ECO:0000256" key="3">
    <source>
        <dbReference type="ARBA" id="ARBA00022691"/>
    </source>
</evidence>
<keyword evidence="2" id="KW-0808">Transferase</keyword>
<dbReference type="Pfam" id="PF08100">
    <property type="entry name" value="Dimerisation"/>
    <property type="match status" value="1"/>
</dbReference>
<dbReference type="InterPro" id="IPR036388">
    <property type="entry name" value="WH-like_DNA-bd_sf"/>
</dbReference>
<dbReference type="EMBL" id="JAXOVC010000013">
    <property type="protein sequence ID" value="KAK4494655.1"/>
    <property type="molecule type" value="Genomic_DNA"/>
</dbReference>
<organism evidence="6 7">
    <name type="scientific">Zasmidium cellare</name>
    <name type="common">Wine cellar mold</name>
    <name type="synonym">Racodium cellare</name>
    <dbReference type="NCBI Taxonomy" id="395010"/>
    <lineage>
        <taxon>Eukaryota</taxon>
        <taxon>Fungi</taxon>
        <taxon>Dikarya</taxon>
        <taxon>Ascomycota</taxon>
        <taxon>Pezizomycotina</taxon>
        <taxon>Dothideomycetes</taxon>
        <taxon>Dothideomycetidae</taxon>
        <taxon>Mycosphaerellales</taxon>
        <taxon>Mycosphaerellaceae</taxon>
        <taxon>Zasmidium</taxon>
    </lineage>
</organism>
<keyword evidence="7" id="KW-1185">Reference proteome</keyword>
<dbReference type="Pfam" id="PF00891">
    <property type="entry name" value="Methyltransf_2"/>
    <property type="match status" value="1"/>
</dbReference>
<dbReference type="PROSITE" id="PS51683">
    <property type="entry name" value="SAM_OMT_II"/>
    <property type="match status" value="1"/>
</dbReference>
<accession>A0ABR0DZR4</accession>
<dbReference type="InterPro" id="IPR036390">
    <property type="entry name" value="WH_DNA-bd_sf"/>
</dbReference>
<keyword evidence="1" id="KW-0489">Methyltransferase</keyword>
<dbReference type="PIRSF" id="PIRSF005739">
    <property type="entry name" value="O-mtase"/>
    <property type="match status" value="1"/>
</dbReference>
<dbReference type="InterPro" id="IPR012967">
    <property type="entry name" value="COMT_dimerisation"/>
</dbReference>